<proteinExistence type="predicted"/>
<dbReference type="EMBL" id="UINC01000442">
    <property type="protein sequence ID" value="SUZ55354.1"/>
    <property type="molecule type" value="Genomic_DNA"/>
</dbReference>
<dbReference type="AlphaFoldDB" id="A0A381NMM7"/>
<dbReference type="SUPFAM" id="SSF54909">
    <property type="entry name" value="Dimeric alpha+beta barrel"/>
    <property type="match status" value="1"/>
</dbReference>
<evidence type="ECO:0000313" key="2">
    <source>
        <dbReference type="EMBL" id="SUZ55354.1"/>
    </source>
</evidence>
<name>A0A381NMM7_9ZZZZ</name>
<dbReference type="PANTHER" id="PTHR41521:SF4">
    <property type="entry name" value="BLR0684 PROTEIN"/>
    <property type="match status" value="1"/>
</dbReference>
<sequence>MSAYVISDITVNNPEKYEDYKKLAPPAIETYGGKYLARGGRAEKLEGNWEPDRIVILEFESVETAKKWIDSPEYREARALRHQNASTNMIVVEGL</sequence>
<protein>
    <recommendedName>
        <fullName evidence="1">DUF1330 domain-containing protein</fullName>
    </recommendedName>
</protein>
<reference evidence="2" key="1">
    <citation type="submission" date="2018-05" db="EMBL/GenBank/DDBJ databases">
        <authorList>
            <person name="Lanie J.A."/>
            <person name="Ng W.-L."/>
            <person name="Kazmierczak K.M."/>
            <person name="Andrzejewski T.M."/>
            <person name="Davidsen T.M."/>
            <person name="Wayne K.J."/>
            <person name="Tettelin H."/>
            <person name="Glass J.I."/>
            <person name="Rusch D."/>
            <person name="Podicherti R."/>
            <person name="Tsui H.-C.T."/>
            <person name="Winkler M.E."/>
        </authorList>
    </citation>
    <scope>NUCLEOTIDE SEQUENCE</scope>
</reference>
<gene>
    <name evidence="2" type="ORF">METZ01_LOCUS8208</name>
</gene>
<feature type="domain" description="DUF1330" evidence="1">
    <location>
        <begin position="2"/>
        <end position="95"/>
    </location>
</feature>
<dbReference type="InterPro" id="IPR011008">
    <property type="entry name" value="Dimeric_a/b-barrel"/>
</dbReference>
<dbReference type="Pfam" id="PF07045">
    <property type="entry name" value="DUF1330"/>
    <property type="match status" value="1"/>
</dbReference>
<dbReference type="PANTHER" id="PTHR41521">
    <property type="match status" value="1"/>
</dbReference>
<accession>A0A381NMM7</accession>
<dbReference type="InterPro" id="IPR010753">
    <property type="entry name" value="DUF1330"/>
</dbReference>
<organism evidence="2">
    <name type="scientific">marine metagenome</name>
    <dbReference type="NCBI Taxonomy" id="408172"/>
    <lineage>
        <taxon>unclassified sequences</taxon>
        <taxon>metagenomes</taxon>
        <taxon>ecological metagenomes</taxon>
    </lineage>
</organism>
<dbReference type="Gene3D" id="3.30.70.100">
    <property type="match status" value="1"/>
</dbReference>
<evidence type="ECO:0000259" key="1">
    <source>
        <dbReference type="Pfam" id="PF07045"/>
    </source>
</evidence>